<feature type="region of interest" description="Disordered" evidence="1">
    <location>
        <begin position="1"/>
        <end position="24"/>
    </location>
</feature>
<dbReference type="SUPFAM" id="SSF103025">
    <property type="entry name" value="Folate-binding domain"/>
    <property type="match status" value="1"/>
</dbReference>
<feature type="domain" description="Aminomethyltransferase C-terminal" evidence="3">
    <location>
        <begin position="718"/>
        <end position="799"/>
    </location>
</feature>
<dbReference type="Pfam" id="PF09347">
    <property type="entry name" value="DUF1989"/>
    <property type="match status" value="1"/>
</dbReference>
<evidence type="ECO:0000259" key="4">
    <source>
        <dbReference type="Pfam" id="PF09347"/>
    </source>
</evidence>
<keyword evidence="5" id="KW-0489">Methyltransferase</keyword>
<keyword evidence="5" id="KW-0808">Transferase</keyword>
<protein>
    <submittedName>
        <fullName evidence="5">Putative aminomethyltransferase</fullName>
    </submittedName>
</protein>
<dbReference type="SUPFAM" id="SSF101790">
    <property type="entry name" value="Aminomethyltransferase beta-barrel domain"/>
    <property type="match status" value="1"/>
</dbReference>
<proteinExistence type="predicted"/>
<dbReference type="AlphaFoldDB" id="W5QK52"/>
<accession>W5QK52</accession>
<dbReference type="InterPro" id="IPR028896">
    <property type="entry name" value="GcvT/YgfZ/DmdA"/>
</dbReference>
<sequence>MTLPLATSATPGSASPATPAIPTTATGRSRLLLPGLLPPEPGLELYRVRPGGVTAVPVEAGDEVTVIDPDGGQTAEVTVLGAGGAGGVVGEDFAAFTAAADSPATTLREPEERKAPDGEPVLHVLHGRGLRPAEASALRLFGPDSAAGARQKFTATRAATCIVAAPARRMRVDEQNPPSDLTVEVRRSATGPERGPTLPEPLAEPVLDLRIDRATAQSYRVRAGQFIQIIDVEGRQCSDFLAFHSHRLDDGIERGLDSTATRYFMARAYPQPGLYGKFYDQDLQPLVEIVRDTVGRHDTFGLACNSKYYEDLGYPGHANCTENFNRELQPYGIAPRKGWPALNLFYNTMFDGNHCLVFDEPWSRPGDYVLMRAMTDLVCASSACPDDIDPSNAWNPTDVHVRVYSAERKFSAAIAHRVTPEAKPQLTRESGFHSRTSALTRQFTEYRGFWSPSSFDAHGAVEEYWACREHAAVMDLSALRKFEVVGPDAEALLQASVTRNIRKLAQGKVVYTAVCSETGGMIDDGTVFRLGTDNFRFVVGDEYTGTWLRNRATELGLDRVRVKNSTDQLHNIAVQGPKSRDLLREIIWTPPTQPAFADLTWFRFAIGRIGDHNGIPLLASRTGYSGELGYELWCHPADAPVLWDAVAEAGKPHRLTPLGLDALDMLRIESGLIFAGYEFDDQIDPFEAGVGFTVPLKTKEDNFSGKEALLKRKASPQRTLVGLELEGNEPAGHGDCVYVGRFRTGVVTSGTRSPVLRKNIALCRMAVEHSGTGTEVEVGKLDGHRKRIPAKVVKFPFYDPEKLRPRS</sequence>
<dbReference type="GO" id="GO:0032259">
    <property type="term" value="P:methylation"/>
    <property type="evidence" value="ECO:0007669"/>
    <property type="project" value="UniProtKB-KW"/>
</dbReference>
<feature type="domain" description="GCVT N-terminal" evidence="2">
    <location>
        <begin position="432"/>
        <end position="697"/>
    </location>
</feature>
<evidence type="ECO:0000259" key="2">
    <source>
        <dbReference type="Pfam" id="PF01571"/>
    </source>
</evidence>
<dbReference type="EMBL" id="HQ872605">
    <property type="protein sequence ID" value="AEA29648.1"/>
    <property type="molecule type" value="Genomic_DNA"/>
</dbReference>
<dbReference type="InterPro" id="IPR018959">
    <property type="entry name" value="DUF1989"/>
</dbReference>
<dbReference type="PANTHER" id="PTHR43757">
    <property type="entry name" value="AMINOMETHYLTRANSFERASE"/>
    <property type="match status" value="1"/>
</dbReference>
<dbReference type="PANTHER" id="PTHR43757:SF2">
    <property type="entry name" value="AMINOMETHYLTRANSFERASE, MITOCHONDRIAL"/>
    <property type="match status" value="1"/>
</dbReference>
<organism evidence="5">
    <name type="scientific">Streptomyces albus subsp. albus</name>
    <dbReference type="NCBI Taxonomy" id="67257"/>
    <lineage>
        <taxon>Bacteria</taxon>
        <taxon>Bacillati</taxon>
        <taxon>Actinomycetota</taxon>
        <taxon>Actinomycetes</taxon>
        <taxon>Kitasatosporales</taxon>
        <taxon>Streptomycetaceae</taxon>
        <taxon>Streptomyces</taxon>
    </lineage>
</organism>
<dbReference type="InterPro" id="IPR013977">
    <property type="entry name" value="GcvT_C"/>
</dbReference>
<dbReference type="GO" id="GO:0008168">
    <property type="term" value="F:methyltransferase activity"/>
    <property type="evidence" value="ECO:0007669"/>
    <property type="project" value="UniProtKB-KW"/>
</dbReference>
<dbReference type="Gene3D" id="3.30.1360.120">
    <property type="entry name" value="Probable tRNA modification gtpase trme, domain 1"/>
    <property type="match status" value="1"/>
</dbReference>
<name>W5QK52_9ACTN</name>
<evidence type="ECO:0000313" key="5">
    <source>
        <dbReference type="EMBL" id="AEA29648.1"/>
    </source>
</evidence>
<evidence type="ECO:0000259" key="3">
    <source>
        <dbReference type="Pfam" id="PF08669"/>
    </source>
</evidence>
<feature type="domain" description="DUF1989" evidence="4">
    <location>
        <begin position="211"/>
        <end position="378"/>
    </location>
</feature>
<dbReference type="InterPro" id="IPR027266">
    <property type="entry name" value="TrmE/GcvT-like"/>
</dbReference>
<dbReference type="Pfam" id="PF08669">
    <property type="entry name" value="GCV_T_C"/>
    <property type="match status" value="1"/>
</dbReference>
<dbReference type="InterPro" id="IPR029043">
    <property type="entry name" value="GcvT/YgfZ_C"/>
</dbReference>
<dbReference type="Pfam" id="PF01571">
    <property type="entry name" value="GCV_T"/>
    <property type="match status" value="1"/>
</dbReference>
<reference evidence="5" key="1">
    <citation type="submission" date="2014-06" db="EMBL/GenBank/DDBJ databases">
        <title>Porothramycin biosynthetic cluster.</title>
        <authorList>
            <person name="Najmanova L."/>
            <person name="Ulanova D."/>
            <person name="Jelinkova M."/>
            <person name="Janata J."/>
        </authorList>
    </citation>
    <scope>NUCLEOTIDE SEQUENCE</scope>
    <source>
        <strain evidence="5">ATCC 39897</strain>
    </source>
</reference>
<dbReference type="InterPro" id="IPR006222">
    <property type="entry name" value="GCVT_N"/>
</dbReference>
<evidence type="ECO:0000256" key="1">
    <source>
        <dbReference type="SAM" id="MobiDB-lite"/>
    </source>
</evidence>